<dbReference type="InterPro" id="IPR050697">
    <property type="entry name" value="Adenylyl/Guanylyl_Cyclase_3/4"/>
</dbReference>
<accession>A0A2V3TT90</accession>
<organism evidence="3 4">
    <name type="scientific">Chelatococcus asaccharovorans</name>
    <dbReference type="NCBI Taxonomy" id="28210"/>
    <lineage>
        <taxon>Bacteria</taxon>
        <taxon>Pseudomonadati</taxon>
        <taxon>Pseudomonadota</taxon>
        <taxon>Alphaproteobacteria</taxon>
        <taxon>Hyphomicrobiales</taxon>
        <taxon>Chelatococcaceae</taxon>
        <taxon>Chelatococcus</taxon>
    </lineage>
</organism>
<dbReference type="InterPro" id="IPR029787">
    <property type="entry name" value="Nucleotide_cyclase"/>
</dbReference>
<feature type="transmembrane region" description="Helical" evidence="1">
    <location>
        <begin position="341"/>
        <end position="362"/>
    </location>
</feature>
<dbReference type="InterPro" id="IPR001054">
    <property type="entry name" value="A/G_cyclase"/>
</dbReference>
<dbReference type="PANTHER" id="PTHR43081:SF20">
    <property type="entry name" value="TWO-COMPONENT RESPONSE REGULATOR"/>
    <property type="match status" value="1"/>
</dbReference>
<gene>
    <name evidence="3" type="ORF">C7450_11798</name>
</gene>
<dbReference type="SMART" id="SM01080">
    <property type="entry name" value="CHASE2"/>
    <property type="match status" value="1"/>
</dbReference>
<protein>
    <submittedName>
        <fullName evidence="3">Adenylate cyclase</fullName>
    </submittedName>
</protein>
<dbReference type="RefSeq" id="WP_170147514.1">
    <property type="nucleotide sequence ID" value="NZ_JAHBRY010000001.1"/>
</dbReference>
<feature type="domain" description="Guanylate cyclase" evidence="2">
    <location>
        <begin position="431"/>
        <end position="563"/>
    </location>
</feature>
<dbReference type="PANTHER" id="PTHR43081">
    <property type="entry name" value="ADENYLATE CYCLASE, TERMINAL-DIFFERENTIATION SPECIFIC-RELATED"/>
    <property type="match status" value="1"/>
</dbReference>
<keyword evidence="1" id="KW-0812">Transmembrane</keyword>
<dbReference type="GO" id="GO:0035556">
    <property type="term" value="P:intracellular signal transduction"/>
    <property type="evidence" value="ECO:0007669"/>
    <property type="project" value="InterPro"/>
</dbReference>
<keyword evidence="1" id="KW-1133">Transmembrane helix</keyword>
<dbReference type="PROSITE" id="PS50125">
    <property type="entry name" value="GUANYLATE_CYCLASE_2"/>
    <property type="match status" value="1"/>
</dbReference>
<evidence type="ECO:0000256" key="1">
    <source>
        <dbReference type="SAM" id="Phobius"/>
    </source>
</evidence>
<name>A0A2V3TT90_9HYPH</name>
<feature type="transmembrane region" description="Helical" evidence="1">
    <location>
        <begin position="368"/>
        <end position="387"/>
    </location>
</feature>
<evidence type="ECO:0000259" key="2">
    <source>
        <dbReference type="PROSITE" id="PS50125"/>
    </source>
</evidence>
<dbReference type="Gene3D" id="3.30.70.1230">
    <property type="entry name" value="Nucleotide cyclase"/>
    <property type="match status" value="1"/>
</dbReference>
<dbReference type="Pfam" id="PF00211">
    <property type="entry name" value="Guanylate_cyc"/>
    <property type="match status" value="1"/>
</dbReference>
<dbReference type="GO" id="GO:0006171">
    <property type="term" value="P:cAMP biosynthetic process"/>
    <property type="evidence" value="ECO:0007669"/>
    <property type="project" value="TreeGrafter"/>
</dbReference>
<dbReference type="Proteomes" id="UP000248021">
    <property type="component" value="Unassembled WGS sequence"/>
</dbReference>
<feature type="transmembrane region" description="Helical" evidence="1">
    <location>
        <begin position="315"/>
        <end position="334"/>
    </location>
</feature>
<dbReference type="Pfam" id="PF05226">
    <property type="entry name" value="CHASE2"/>
    <property type="match status" value="1"/>
</dbReference>
<dbReference type="InterPro" id="IPR007890">
    <property type="entry name" value="CHASE2"/>
</dbReference>
<dbReference type="SMART" id="SM00044">
    <property type="entry name" value="CYCc"/>
    <property type="match status" value="1"/>
</dbReference>
<dbReference type="EMBL" id="QJJK01000017">
    <property type="protein sequence ID" value="PXW52234.1"/>
    <property type="molecule type" value="Genomic_DNA"/>
</dbReference>
<proteinExistence type="predicted"/>
<dbReference type="SUPFAM" id="SSF55073">
    <property type="entry name" value="Nucleotide cyclase"/>
    <property type="match status" value="1"/>
</dbReference>
<dbReference type="AlphaFoldDB" id="A0A2V3TT90"/>
<reference evidence="3 4" key="1">
    <citation type="submission" date="2018-05" db="EMBL/GenBank/DDBJ databases">
        <title>Genomic Encyclopedia of Type Strains, Phase IV (KMG-IV): sequencing the most valuable type-strain genomes for metagenomic binning, comparative biology and taxonomic classification.</title>
        <authorList>
            <person name="Goeker M."/>
        </authorList>
    </citation>
    <scope>NUCLEOTIDE SEQUENCE [LARGE SCALE GENOMIC DNA]</scope>
    <source>
        <strain evidence="3 4">DSM 6462</strain>
    </source>
</reference>
<keyword evidence="1" id="KW-0472">Membrane</keyword>
<keyword evidence="4" id="KW-1185">Reference proteome</keyword>
<dbReference type="GO" id="GO:0004016">
    <property type="term" value="F:adenylate cyclase activity"/>
    <property type="evidence" value="ECO:0007669"/>
    <property type="project" value="UniProtKB-ARBA"/>
</dbReference>
<sequence>MRRRQAELLSLALAITLALGWTAYVIHWHVAGRASVFDRIEAVTLDLRALMAPGKTPPPEVIIVAIDDETVRQMGAFPLPRDKLATLIDAIARRQPKALAIDLLFVDRSTPVQDQALAKALSQLPAVIAAAGLFDGSEPQRPTTGEIIGLVPRPRSMMWPVAPLASAAEVGLVNIVTDVGGMPRHVPMIYRGPDGVVPSFVLLAAALATGVAPRLDGESLALGDRSIPLDLGQNLALRFYGPQGTIPTISATKFIGPSPPDVSGRTVIIGTTATGSGDTFPTPFSPVVPGAEVLATAIGNLLAGDALLRNRETRWLDAAVAAILAVTAVVLIAMRRPVAGLGLCVLLAIAWVLASLAAYAHGYWLSTTLPLVAMLPVAAAYGAVRLWQERRTVHYLAGVEKRLMPFQPRPIAARLTTDPAFLVEPIAQDAAVLFVDLAGYTGLSEAWGPARTRELLKSFHGLVDEVVDSHDGFVVTFMGDGAMILFGFPEHHDDDAARALRALEDLRHKLEAWAAPTATDDRERPHARITAHFGPVIISRLGGQSHQQVTATGDTVNVASRLQEIAKSLKVSTVVTDDIVRAAGSLDLLDRFPPAIEVPIRGRNQPIAIRPGVPAAAPSHP</sequence>
<evidence type="ECO:0000313" key="3">
    <source>
        <dbReference type="EMBL" id="PXW52234.1"/>
    </source>
</evidence>
<evidence type="ECO:0000313" key="4">
    <source>
        <dbReference type="Proteomes" id="UP000248021"/>
    </source>
</evidence>
<dbReference type="CDD" id="cd07302">
    <property type="entry name" value="CHD"/>
    <property type="match status" value="1"/>
</dbReference>
<comment type="caution">
    <text evidence="3">The sequence shown here is derived from an EMBL/GenBank/DDBJ whole genome shotgun (WGS) entry which is preliminary data.</text>
</comment>